<reference evidence="2 3" key="1">
    <citation type="submission" date="2008-07" db="EMBL/GenBank/DDBJ databases">
        <title>Complete sequence of Geobacter bemidjiensis BEM.</title>
        <authorList>
            <consortium name="US DOE Joint Genome Institute"/>
            <person name="Lucas S."/>
            <person name="Copeland A."/>
            <person name="Lapidus A."/>
            <person name="Glavina del Rio T."/>
            <person name="Dalin E."/>
            <person name="Tice H."/>
            <person name="Bruce D."/>
            <person name="Goodwin L."/>
            <person name="Pitluck S."/>
            <person name="Kiss H."/>
            <person name="Brettin T."/>
            <person name="Detter J.C."/>
            <person name="Han C."/>
            <person name="Kuske C.R."/>
            <person name="Schmutz J."/>
            <person name="Larimer F."/>
            <person name="Land M."/>
            <person name="Hauser L."/>
            <person name="Kyrpides N."/>
            <person name="Lykidis A."/>
            <person name="Lovley D."/>
            <person name="Richardson P."/>
        </authorList>
    </citation>
    <scope>NUCLEOTIDE SEQUENCE [LARGE SCALE GENOMIC DNA]</scope>
    <source>
        <strain evidence="3">ATCC BAA-1014 / DSM 16622 / JCM 12645 / Bem</strain>
    </source>
</reference>
<organism evidence="2 3">
    <name type="scientific">Citrifermentans bemidjiense (strain ATCC BAA-1014 / DSM 16622 / JCM 12645 / Bem)</name>
    <name type="common">Geobacter bemidjiensis</name>
    <dbReference type="NCBI Taxonomy" id="404380"/>
    <lineage>
        <taxon>Bacteria</taxon>
        <taxon>Pseudomonadati</taxon>
        <taxon>Thermodesulfobacteriota</taxon>
        <taxon>Desulfuromonadia</taxon>
        <taxon>Geobacterales</taxon>
        <taxon>Geobacteraceae</taxon>
        <taxon>Citrifermentans</taxon>
    </lineage>
</organism>
<dbReference type="Gene3D" id="3.40.50.720">
    <property type="entry name" value="NAD(P)-binding Rossmann-like Domain"/>
    <property type="match status" value="1"/>
</dbReference>
<feature type="domain" description="3-beta hydroxysteroid dehydrogenase/isomerase" evidence="1">
    <location>
        <begin position="4"/>
        <end position="250"/>
    </location>
</feature>
<dbReference type="STRING" id="404380.Gbem_2099"/>
<dbReference type="GO" id="GO:0016853">
    <property type="term" value="F:isomerase activity"/>
    <property type="evidence" value="ECO:0007669"/>
    <property type="project" value="UniProtKB-KW"/>
</dbReference>
<dbReference type="GO" id="GO:0005737">
    <property type="term" value="C:cytoplasm"/>
    <property type="evidence" value="ECO:0007669"/>
    <property type="project" value="TreeGrafter"/>
</dbReference>
<evidence type="ECO:0000313" key="2">
    <source>
        <dbReference type="EMBL" id="ACH39112.1"/>
    </source>
</evidence>
<evidence type="ECO:0000313" key="3">
    <source>
        <dbReference type="Proteomes" id="UP000008825"/>
    </source>
</evidence>
<dbReference type="HOGENOM" id="CLU_007383_6_1_7"/>
<sequence>MKALVTGGGGFLGSAIVRQLLARGDQAVSFSRGEYPELALLGVEQRRGDLSDPEAVADAARGCDVVFHVAAKAGIWGEFEEYYRANVTGTENVIEACRRLGIERLVYTSSPSVVFDGSDVEGGDESLPYPAHFEAHYPHTKALAEQAVLAANAPELATVSLRPHLIWGPGDNHLVPRIVAKARSGALKRIGNRPCLVDTVYVENAAEAHLNAADRLKAGSAPAGKAYFISNGEPIPLWEMVNRILAAAGLPPITRQVSPGLAYGAGVVCETLWKMLRLSGEPPMTRFVAKELATAHWFDLSAARADLGYHPRISIDEGLRLLQDALRQGR</sequence>
<dbReference type="GO" id="GO:0006694">
    <property type="term" value="P:steroid biosynthetic process"/>
    <property type="evidence" value="ECO:0007669"/>
    <property type="project" value="InterPro"/>
</dbReference>
<keyword evidence="2" id="KW-0413">Isomerase</keyword>
<dbReference type="InterPro" id="IPR036291">
    <property type="entry name" value="NAD(P)-bd_dom_sf"/>
</dbReference>
<reference evidence="2 3" key="2">
    <citation type="journal article" date="2010" name="BMC Genomics">
        <title>The genome of Geobacter bemidjiensis, exemplar for the subsurface clade of Geobacter species that predominate in Fe(III)-reducing subsurface environments.</title>
        <authorList>
            <person name="Aklujkar M."/>
            <person name="Young N.D."/>
            <person name="Holmes D."/>
            <person name="Chavan M."/>
            <person name="Risso C."/>
            <person name="Kiss H.E."/>
            <person name="Han C.S."/>
            <person name="Land M.L."/>
            <person name="Lovley D.R."/>
        </authorList>
    </citation>
    <scope>NUCLEOTIDE SEQUENCE [LARGE SCALE GENOMIC DNA]</scope>
    <source>
        <strain evidence="3">ATCC BAA-1014 / DSM 16622 / JCM 12645 / Bem</strain>
    </source>
</reference>
<dbReference type="AlphaFoldDB" id="B5ECS7"/>
<dbReference type="PANTHER" id="PTHR48079">
    <property type="entry name" value="PROTEIN YEEZ"/>
    <property type="match status" value="1"/>
</dbReference>
<name>B5ECS7_CITBB</name>
<dbReference type="EMBL" id="CP001124">
    <property type="protein sequence ID" value="ACH39112.1"/>
    <property type="molecule type" value="Genomic_DNA"/>
</dbReference>
<dbReference type="OrthoDB" id="9814124at2"/>
<gene>
    <name evidence="2" type="ordered locus">Gbem_2099</name>
</gene>
<dbReference type="InterPro" id="IPR002225">
    <property type="entry name" value="3Beta_OHSteriod_DH/Estase"/>
</dbReference>
<dbReference type="RefSeq" id="WP_012530533.1">
    <property type="nucleotide sequence ID" value="NC_011146.1"/>
</dbReference>
<accession>B5ECS7</accession>
<dbReference type="GO" id="GO:0004029">
    <property type="term" value="F:aldehyde dehydrogenase (NAD+) activity"/>
    <property type="evidence" value="ECO:0007669"/>
    <property type="project" value="TreeGrafter"/>
</dbReference>
<protein>
    <submittedName>
        <fullName evidence="2">3-beta-hydroxysteroid dehydrogenase/isomerase family protein</fullName>
    </submittedName>
</protein>
<dbReference type="eggNOG" id="COG0451">
    <property type="taxonomic scope" value="Bacteria"/>
</dbReference>
<dbReference type="InterPro" id="IPR051783">
    <property type="entry name" value="NAD(P)-dependent_oxidoreduct"/>
</dbReference>
<dbReference type="Pfam" id="PF01073">
    <property type="entry name" value="3Beta_HSD"/>
    <property type="match status" value="1"/>
</dbReference>
<dbReference type="SUPFAM" id="SSF51735">
    <property type="entry name" value="NAD(P)-binding Rossmann-fold domains"/>
    <property type="match status" value="1"/>
</dbReference>
<dbReference type="PANTHER" id="PTHR48079:SF6">
    <property type="entry name" value="NAD(P)-BINDING DOMAIN-CONTAINING PROTEIN-RELATED"/>
    <property type="match status" value="1"/>
</dbReference>
<dbReference type="Proteomes" id="UP000008825">
    <property type="component" value="Chromosome"/>
</dbReference>
<keyword evidence="3" id="KW-1185">Reference proteome</keyword>
<dbReference type="GO" id="GO:0016616">
    <property type="term" value="F:oxidoreductase activity, acting on the CH-OH group of donors, NAD or NADP as acceptor"/>
    <property type="evidence" value="ECO:0007669"/>
    <property type="project" value="InterPro"/>
</dbReference>
<proteinExistence type="predicted"/>
<evidence type="ECO:0000259" key="1">
    <source>
        <dbReference type="Pfam" id="PF01073"/>
    </source>
</evidence>
<dbReference type="KEGG" id="gbm:Gbem_2099"/>